<dbReference type="InterPro" id="IPR009057">
    <property type="entry name" value="Homeodomain-like_sf"/>
</dbReference>
<accession>A0ABP8G8K2</accession>
<proteinExistence type="predicted"/>
<keyword evidence="3" id="KW-0804">Transcription</keyword>
<evidence type="ECO:0000256" key="3">
    <source>
        <dbReference type="ARBA" id="ARBA00023163"/>
    </source>
</evidence>
<dbReference type="Gene3D" id="1.10.10.60">
    <property type="entry name" value="Homeodomain-like"/>
    <property type="match status" value="2"/>
</dbReference>
<dbReference type="InterPro" id="IPR018060">
    <property type="entry name" value="HTH_AraC"/>
</dbReference>
<reference evidence="6" key="1">
    <citation type="journal article" date="2019" name="Int. J. Syst. Evol. Microbiol.">
        <title>The Global Catalogue of Microorganisms (GCM) 10K type strain sequencing project: providing services to taxonomists for standard genome sequencing and annotation.</title>
        <authorList>
            <consortium name="The Broad Institute Genomics Platform"/>
            <consortium name="The Broad Institute Genome Sequencing Center for Infectious Disease"/>
            <person name="Wu L."/>
            <person name="Ma J."/>
        </authorList>
    </citation>
    <scope>NUCLEOTIDE SEQUENCE [LARGE SCALE GENOMIC DNA]</scope>
    <source>
        <strain evidence="6">JCM 17705</strain>
    </source>
</reference>
<name>A0ABP8G8K2_9SPHI</name>
<dbReference type="SUPFAM" id="SSF46689">
    <property type="entry name" value="Homeodomain-like"/>
    <property type="match status" value="1"/>
</dbReference>
<evidence type="ECO:0000313" key="5">
    <source>
        <dbReference type="EMBL" id="GAA4319506.1"/>
    </source>
</evidence>
<dbReference type="PROSITE" id="PS01124">
    <property type="entry name" value="HTH_ARAC_FAMILY_2"/>
    <property type="match status" value="1"/>
</dbReference>
<dbReference type="PANTHER" id="PTHR43280:SF32">
    <property type="entry name" value="TRANSCRIPTIONAL REGULATORY PROTEIN"/>
    <property type="match status" value="1"/>
</dbReference>
<comment type="caution">
    <text evidence="5">The sequence shown here is derived from an EMBL/GenBank/DDBJ whole genome shotgun (WGS) entry which is preliminary data.</text>
</comment>
<feature type="domain" description="HTH araC/xylS-type" evidence="4">
    <location>
        <begin position="199"/>
        <end position="300"/>
    </location>
</feature>
<dbReference type="InterPro" id="IPR020449">
    <property type="entry name" value="Tscrpt_reg_AraC-type_HTH"/>
</dbReference>
<keyword evidence="6" id="KW-1185">Reference proteome</keyword>
<evidence type="ECO:0000259" key="4">
    <source>
        <dbReference type="PROSITE" id="PS01124"/>
    </source>
</evidence>
<evidence type="ECO:0000256" key="2">
    <source>
        <dbReference type="ARBA" id="ARBA00023125"/>
    </source>
</evidence>
<dbReference type="SMART" id="SM00342">
    <property type="entry name" value="HTH_ARAC"/>
    <property type="match status" value="1"/>
</dbReference>
<evidence type="ECO:0000313" key="6">
    <source>
        <dbReference type="Proteomes" id="UP001500582"/>
    </source>
</evidence>
<sequence length="303" mass="35965">MYFNFKQMKHYKSLIELHRENGFTPPEHPLISLYHCNNTCSLGDREFTTDFYMVGFKKLKSGIIKYGRTKYDHESGYMLFVKPRQVIEMKDLHFEENGFLIFFHEDFLNGHTLHNEIKDYHYFDYETNEALHLSPKEEQIVWGIYNALQTEYENNQDEFSRELMLTNIGTMLKYAQRFYKRQFINRTDLSGKTVSRFNDVLTKYFKQDQLQLKGLPSVNMMADQLNISPRYLSDLLKQETGKTAIELIHIFLISEAKNLLRSADQSVAEIAYYLGFENMSYFSRLFKQEVGVSPVQFKKQQLN</sequence>
<dbReference type="PANTHER" id="PTHR43280">
    <property type="entry name" value="ARAC-FAMILY TRANSCRIPTIONAL REGULATOR"/>
    <property type="match status" value="1"/>
</dbReference>
<evidence type="ECO:0000256" key="1">
    <source>
        <dbReference type="ARBA" id="ARBA00023015"/>
    </source>
</evidence>
<dbReference type="EMBL" id="BAABFT010000004">
    <property type="protein sequence ID" value="GAA4319506.1"/>
    <property type="molecule type" value="Genomic_DNA"/>
</dbReference>
<keyword evidence="1" id="KW-0805">Transcription regulation</keyword>
<dbReference type="Proteomes" id="UP001500582">
    <property type="component" value="Unassembled WGS sequence"/>
</dbReference>
<keyword evidence="2" id="KW-0238">DNA-binding</keyword>
<organism evidence="5 6">
    <name type="scientific">Mucilaginibacter gynuensis</name>
    <dbReference type="NCBI Taxonomy" id="1302236"/>
    <lineage>
        <taxon>Bacteria</taxon>
        <taxon>Pseudomonadati</taxon>
        <taxon>Bacteroidota</taxon>
        <taxon>Sphingobacteriia</taxon>
        <taxon>Sphingobacteriales</taxon>
        <taxon>Sphingobacteriaceae</taxon>
        <taxon>Mucilaginibacter</taxon>
    </lineage>
</organism>
<dbReference type="Pfam" id="PF12833">
    <property type="entry name" value="HTH_18"/>
    <property type="match status" value="1"/>
</dbReference>
<dbReference type="PRINTS" id="PR00032">
    <property type="entry name" value="HTHARAC"/>
</dbReference>
<protein>
    <submittedName>
        <fullName evidence="5">AraC family transcriptional regulator</fullName>
    </submittedName>
</protein>
<gene>
    <name evidence="5" type="ORF">GCM10023149_18230</name>
</gene>